<evidence type="ECO:0000313" key="3">
    <source>
        <dbReference type="Proteomes" id="UP000550729"/>
    </source>
</evidence>
<dbReference type="Pfam" id="PF12229">
    <property type="entry name" value="PG_binding_4"/>
    <property type="match status" value="1"/>
</dbReference>
<reference evidence="2 3" key="1">
    <citation type="submission" date="2020-04" db="EMBL/GenBank/DDBJ databases">
        <title>Gordonia sp. nov. TBRC 11910.</title>
        <authorList>
            <person name="Suriyachadkun C."/>
        </authorList>
    </citation>
    <scope>NUCLEOTIDE SEQUENCE [LARGE SCALE GENOMIC DNA]</scope>
    <source>
        <strain evidence="2 3">TBRC 11910</strain>
    </source>
</reference>
<dbReference type="PANTHER" id="PTHR35788">
    <property type="entry name" value="EXPORTED PROTEIN-RELATED"/>
    <property type="match status" value="1"/>
</dbReference>
<evidence type="ECO:0000313" key="2">
    <source>
        <dbReference type="EMBL" id="NMO02491.1"/>
    </source>
</evidence>
<protein>
    <recommendedName>
        <fullName evidence="1">YoaR-like putative peptidoglycan binding domain-containing protein</fullName>
    </recommendedName>
</protein>
<dbReference type="InterPro" id="IPR052913">
    <property type="entry name" value="Glycopeptide_resist_protein"/>
</dbReference>
<dbReference type="EMBL" id="JABBNB010000014">
    <property type="protein sequence ID" value="NMO02491.1"/>
    <property type="molecule type" value="Genomic_DNA"/>
</dbReference>
<dbReference type="Proteomes" id="UP000550729">
    <property type="component" value="Unassembled WGS sequence"/>
</dbReference>
<dbReference type="InterPro" id="IPR022029">
    <property type="entry name" value="YoaR-like_PG-bd"/>
</dbReference>
<name>A0A848L1U5_9ACTN</name>
<gene>
    <name evidence="2" type="ORF">HH308_14845</name>
</gene>
<dbReference type="InterPro" id="IPR007391">
    <property type="entry name" value="Vancomycin_resist_VanW"/>
</dbReference>
<sequence>MLVFILALSIDVIATHGRSERGATLAGLDVGNVSRDDARSAVDRLRPTPAAPIHLRTPSGTATFTAAELGLSFDADATVERVMTQPRSLWTRLAALFGADVAVTPVIRVDDAAFNEALDAKRSVLERAAVEGGVHFTITPDGTTPVGDFPSAGLRVDRAAAREVVSASWLDGGVIDMPMEAFSPTVGADTVRRVVDTAAKTYVSRSVRVDGRGGGLTLTPRQLGQVSTFGPDGRGGLTPVVDAKKLAGLASTILRPTEKRPVNATFAVGGAAPKVVPSRGGYAIDWTGTGQRLGRAALEPSARRSEVSYRETAPALDTAKANTLGVKEVVSEFTTGGFSSASGENIRLVAEKVDGAIVLPGKKFSLNTFTGPRGSAQGYVSSTIIDHGRAAKAVGGGISQFATTLYNAAYFAGLDDVDHTEHAYYISRYPEAREATVFEGAIDLVFGNNTASGIYIETQWTPASVTVRMWSTKTVEVQSITGDRFAYTDPSTIRLPAGRDCLASAGQRGFTTSNTRVITDRATHRQIYRHTRTVRYAPEPNVVCT</sequence>
<dbReference type="PANTHER" id="PTHR35788:SF1">
    <property type="entry name" value="EXPORTED PROTEIN"/>
    <property type="match status" value="1"/>
</dbReference>
<evidence type="ECO:0000259" key="1">
    <source>
        <dbReference type="Pfam" id="PF12229"/>
    </source>
</evidence>
<comment type="caution">
    <text evidence="2">The sequence shown here is derived from an EMBL/GenBank/DDBJ whole genome shotgun (WGS) entry which is preliminary data.</text>
</comment>
<dbReference type="AlphaFoldDB" id="A0A848L1U5"/>
<organism evidence="2 3">
    <name type="scientific">Gordonia asplenii</name>
    <dbReference type="NCBI Taxonomy" id="2725283"/>
    <lineage>
        <taxon>Bacteria</taxon>
        <taxon>Bacillati</taxon>
        <taxon>Actinomycetota</taxon>
        <taxon>Actinomycetes</taxon>
        <taxon>Mycobacteriales</taxon>
        <taxon>Gordoniaceae</taxon>
        <taxon>Gordonia</taxon>
    </lineage>
</organism>
<dbReference type="Pfam" id="PF04294">
    <property type="entry name" value="VanW"/>
    <property type="match status" value="1"/>
</dbReference>
<feature type="domain" description="YoaR-like putative peptidoglycan binding" evidence="1">
    <location>
        <begin position="234"/>
        <end position="299"/>
    </location>
</feature>
<keyword evidence="3" id="KW-1185">Reference proteome</keyword>
<accession>A0A848L1U5</accession>
<proteinExistence type="predicted"/>